<sequence>MAADSTAAIDLTTDKVQEPNHSAQEQIYTPQATPKSNKTAQRLRETTSIAYTPVEHASTLLAQAQIGKSFTSCSVDERHDIAITVIQSKDKLLNTTAKTVRTHERPQKFVLPPIPGQVGSGIDDVSSQARMAKVSVGNKMVKPTKLFVPDNGGTMAFGPPLMRVPLQRSPFSKSRIDFSREPQGRSPQTKERTKARYGIVTTYNSIESKKPIFYSVRKSKDVPQRRNGERLKNIVEVY</sequence>
<dbReference type="Proteomes" id="UP000297245">
    <property type="component" value="Unassembled WGS sequence"/>
</dbReference>
<dbReference type="EMBL" id="ML179085">
    <property type="protein sequence ID" value="THV01740.1"/>
    <property type="molecule type" value="Genomic_DNA"/>
</dbReference>
<keyword evidence="3" id="KW-1185">Reference proteome</keyword>
<evidence type="ECO:0000313" key="2">
    <source>
        <dbReference type="EMBL" id="THV01740.1"/>
    </source>
</evidence>
<reference evidence="2 3" key="1">
    <citation type="journal article" date="2019" name="Nat. Ecol. Evol.">
        <title>Megaphylogeny resolves global patterns of mushroom evolution.</title>
        <authorList>
            <person name="Varga T."/>
            <person name="Krizsan K."/>
            <person name="Foldi C."/>
            <person name="Dima B."/>
            <person name="Sanchez-Garcia M."/>
            <person name="Sanchez-Ramirez S."/>
            <person name="Szollosi G.J."/>
            <person name="Szarkandi J.G."/>
            <person name="Papp V."/>
            <person name="Albert L."/>
            <person name="Andreopoulos W."/>
            <person name="Angelini C."/>
            <person name="Antonin V."/>
            <person name="Barry K.W."/>
            <person name="Bougher N.L."/>
            <person name="Buchanan P."/>
            <person name="Buyck B."/>
            <person name="Bense V."/>
            <person name="Catcheside P."/>
            <person name="Chovatia M."/>
            <person name="Cooper J."/>
            <person name="Damon W."/>
            <person name="Desjardin D."/>
            <person name="Finy P."/>
            <person name="Geml J."/>
            <person name="Haridas S."/>
            <person name="Hughes K."/>
            <person name="Justo A."/>
            <person name="Karasinski D."/>
            <person name="Kautmanova I."/>
            <person name="Kiss B."/>
            <person name="Kocsube S."/>
            <person name="Kotiranta H."/>
            <person name="LaButti K.M."/>
            <person name="Lechner B.E."/>
            <person name="Liimatainen K."/>
            <person name="Lipzen A."/>
            <person name="Lukacs Z."/>
            <person name="Mihaltcheva S."/>
            <person name="Morgado L.N."/>
            <person name="Niskanen T."/>
            <person name="Noordeloos M.E."/>
            <person name="Ohm R.A."/>
            <person name="Ortiz-Santana B."/>
            <person name="Ovrebo C."/>
            <person name="Racz N."/>
            <person name="Riley R."/>
            <person name="Savchenko A."/>
            <person name="Shiryaev A."/>
            <person name="Soop K."/>
            <person name="Spirin V."/>
            <person name="Szebenyi C."/>
            <person name="Tomsovsky M."/>
            <person name="Tulloss R.E."/>
            <person name="Uehling J."/>
            <person name="Grigoriev I.V."/>
            <person name="Vagvolgyi C."/>
            <person name="Papp T."/>
            <person name="Martin F.M."/>
            <person name="Miettinen O."/>
            <person name="Hibbett D.S."/>
            <person name="Nagy L.G."/>
        </authorList>
    </citation>
    <scope>NUCLEOTIDE SEQUENCE [LARGE SCALE GENOMIC DNA]</scope>
    <source>
        <strain evidence="2 3">CBS 962.96</strain>
    </source>
</reference>
<accession>A0A4S8MGE1</accession>
<organism evidence="2 3">
    <name type="scientific">Dendrothele bispora (strain CBS 962.96)</name>
    <dbReference type="NCBI Taxonomy" id="1314807"/>
    <lineage>
        <taxon>Eukaryota</taxon>
        <taxon>Fungi</taxon>
        <taxon>Dikarya</taxon>
        <taxon>Basidiomycota</taxon>
        <taxon>Agaricomycotina</taxon>
        <taxon>Agaricomycetes</taxon>
        <taxon>Agaricomycetidae</taxon>
        <taxon>Agaricales</taxon>
        <taxon>Agaricales incertae sedis</taxon>
        <taxon>Dendrothele</taxon>
    </lineage>
</organism>
<proteinExistence type="predicted"/>
<evidence type="ECO:0000313" key="3">
    <source>
        <dbReference type="Proteomes" id="UP000297245"/>
    </source>
</evidence>
<gene>
    <name evidence="2" type="ORF">K435DRAFT_775958</name>
</gene>
<dbReference type="AlphaFoldDB" id="A0A4S8MGE1"/>
<feature type="compositionally biased region" description="Polar residues" evidence="1">
    <location>
        <begin position="19"/>
        <end position="39"/>
    </location>
</feature>
<feature type="region of interest" description="Disordered" evidence="1">
    <location>
        <begin position="173"/>
        <end position="193"/>
    </location>
</feature>
<evidence type="ECO:0000256" key="1">
    <source>
        <dbReference type="SAM" id="MobiDB-lite"/>
    </source>
</evidence>
<feature type="compositionally biased region" description="Basic and acidic residues" evidence="1">
    <location>
        <begin position="174"/>
        <end position="193"/>
    </location>
</feature>
<protein>
    <submittedName>
        <fullName evidence="2">Uncharacterized protein</fullName>
    </submittedName>
</protein>
<feature type="region of interest" description="Disordered" evidence="1">
    <location>
        <begin position="1"/>
        <end position="39"/>
    </location>
</feature>
<name>A0A4S8MGE1_DENBC</name>